<reference evidence="2" key="1">
    <citation type="submission" date="2018-05" db="EMBL/GenBank/DDBJ databases">
        <authorList>
            <person name="Lanie J.A."/>
            <person name="Ng W.-L."/>
            <person name="Kazmierczak K.M."/>
            <person name="Andrzejewski T.M."/>
            <person name="Davidsen T.M."/>
            <person name="Wayne K.J."/>
            <person name="Tettelin H."/>
            <person name="Glass J.I."/>
            <person name="Rusch D."/>
            <person name="Podicherti R."/>
            <person name="Tsui H.-C.T."/>
            <person name="Winkler M.E."/>
        </authorList>
    </citation>
    <scope>NUCLEOTIDE SEQUENCE</scope>
</reference>
<dbReference type="InterPro" id="IPR011042">
    <property type="entry name" value="6-blade_b-propeller_TolB-like"/>
</dbReference>
<dbReference type="EMBL" id="UINC01080908">
    <property type="protein sequence ID" value="SVC24288.1"/>
    <property type="molecule type" value="Genomic_DNA"/>
</dbReference>
<dbReference type="Gene3D" id="2.120.10.30">
    <property type="entry name" value="TolB, C-terminal domain"/>
    <property type="match status" value="1"/>
</dbReference>
<dbReference type="SUPFAM" id="SSF63829">
    <property type="entry name" value="Calcium-dependent phosphotriesterase"/>
    <property type="match status" value="1"/>
</dbReference>
<evidence type="ECO:0000259" key="1">
    <source>
        <dbReference type="Pfam" id="PF08450"/>
    </source>
</evidence>
<feature type="domain" description="SMP-30/Gluconolactonase/LRE-like region" evidence="1">
    <location>
        <begin position="84"/>
        <end position="244"/>
    </location>
</feature>
<dbReference type="AlphaFoldDB" id="A0A382KIN4"/>
<proteinExistence type="predicted"/>
<organism evidence="2">
    <name type="scientific">marine metagenome</name>
    <dbReference type="NCBI Taxonomy" id="408172"/>
    <lineage>
        <taxon>unclassified sequences</taxon>
        <taxon>metagenomes</taxon>
        <taxon>ecological metagenomes</taxon>
    </lineage>
</organism>
<accession>A0A382KIN4</accession>
<name>A0A382KIN4_9ZZZZ</name>
<dbReference type="Pfam" id="PF08450">
    <property type="entry name" value="SGL"/>
    <property type="match status" value="1"/>
</dbReference>
<protein>
    <recommendedName>
        <fullName evidence="1">SMP-30/Gluconolactonase/LRE-like region domain-containing protein</fullName>
    </recommendedName>
</protein>
<evidence type="ECO:0000313" key="2">
    <source>
        <dbReference type="EMBL" id="SVC24288.1"/>
    </source>
</evidence>
<dbReference type="InterPro" id="IPR013658">
    <property type="entry name" value="SGL"/>
</dbReference>
<sequence>MIKKIFILIFPILFLCNPAYAFRANGMKTPESFQIDPATGIYYVSNIDGHPKAKDNNGFIAKLDPSGKPIDLHFIQGGKDGVTLHAPKGMVIVAESIYVTDIDTVRRFDKKTGKLLGTVDLSLLGARFLNDLATSPEGILYVSDTNGNAIYRIDPGKNFKVTLAVRDSRLGNPNGMVYDTPRKRLIVVASGTGNILGVDLKGNIFPLVPKKFHHLDGIDFDREGNIIVSNFTKGEIYRIKGFNKVEVIKKNMVTPADISFDSRNNQLLIPSFKGNLVFTHPMD</sequence>
<gene>
    <name evidence="2" type="ORF">METZ01_LOCUS277142</name>
</gene>